<proteinExistence type="predicted"/>
<evidence type="ECO:0000313" key="2">
    <source>
        <dbReference type="EMBL" id="MCE2056143.1"/>
    </source>
</evidence>
<keyword evidence="3" id="KW-1185">Reference proteome</keyword>
<comment type="caution">
    <text evidence="2">The sequence shown here is derived from an EMBL/GenBank/DDBJ whole genome shotgun (WGS) entry which is preliminary data.</text>
</comment>
<gene>
    <name evidence="2" type="ORF">HAX54_044117</name>
</gene>
<protein>
    <submittedName>
        <fullName evidence="2">Uncharacterized protein</fullName>
    </submittedName>
</protein>
<evidence type="ECO:0000256" key="1">
    <source>
        <dbReference type="SAM" id="MobiDB-lite"/>
    </source>
</evidence>
<dbReference type="EMBL" id="JACEIK010006691">
    <property type="protein sequence ID" value="MCE2056143.1"/>
    <property type="molecule type" value="Genomic_DNA"/>
</dbReference>
<accession>A0ABS8W447</accession>
<feature type="region of interest" description="Disordered" evidence="1">
    <location>
        <begin position="140"/>
        <end position="159"/>
    </location>
</feature>
<organism evidence="2 3">
    <name type="scientific">Datura stramonium</name>
    <name type="common">Jimsonweed</name>
    <name type="synonym">Common thornapple</name>
    <dbReference type="NCBI Taxonomy" id="4076"/>
    <lineage>
        <taxon>Eukaryota</taxon>
        <taxon>Viridiplantae</taxon>
        <taxon>Streptophyta</taxon>
        <taxon>Embryophyta</taxon>
        <taxon>Tracheophyta</taxon>
        <taxon>Spermatophyta</taxon>
        <taxon>Magnoliopsida</taxon>
        <taxon>eudicotyledons</taxon>
        <taxon>Gunneridae</taxon>
        <taxon>Pentapetalae</taxon>
        <taxon>asterids</taxon>
        <taxon>lamiids</taxon>
        <taxon>Solanales</taxon>
        <taxon>Solanaceae</taxon>
        <taxon>Solanoideae</taxon>
        <taxon>Datureae</taxon>
        <taxon>Datura</taxon>
    </lineage>
</organism>
<reference evidence="2 3" key="1">
    <citation type="journal article" date="2021" name="BMC Genomics">
        <title>Datura genome reveals duplications of psychoactive alkaloid biosynthetic genes and high mutation rate following tissue culture.</title>
        <authorList>
            <person name="Rajewski A."/>
            <person name="Carter-House D."/>
            <person name="Stajich J."/>
            <person name="Litt A."/>
        </authorList>
    </citation>
    <scope>NUCLEOTIDE SEQUENCE [LARGE SCALE GENOMIC DNA]</scope>
    <source>
        <strain evidence="2">AR-01</strain>
    </source>
</reference>
<dbReference type="Proteomes" id="UP000823775">
    <property type="component" value="Unassembled WGS sequence"/>
</dbReference>
<name>A0ABS8W447_DATST</name>
<evidence type="ECO:0000313" key="3">
    <source>
        <dbReference type="Proteomes" id="UP000823775"/>
    </source>
</evidence>
<sequence>MGSLISTPPVLVRPGPWSSVSGLPADKISEIDQPAGFPLLEIKRARLVSARPRYKEHNQYREQGNAGPYLLCAMTISLNWEPTHIECSIPGSPARTTRASFPACGSSVLSEALPVTQHGRGGGTAHFRVQALSNVEVRQAPGKSRFAPAPSRPASCSRGGGVLERTTHCCVAPTQGRAFAIPHPKWCRFGLADRKRFIETTAIRESLSMLASGGGLSYGSPAAAAS</sequence>